<reference evidence="5" key="1">
    <citation type="submission" date="2017-02" db="EMBL/GenBank/DDBJ databases">
        <title>zhang.</title>
        <authorList>
            <person name="Zhang H."/>
        </authorList>
    </citation>
    <scope>NUCLEOTIDE SEQUENCE [LARGE SCALE GENOMIC DNA]</scope>
    <source>
        <strain evidence="5">RZS01</strain>
    </source>
</reference>
<dbReference type="GO" id="GO:0005829">
    <property type="term" value="C:cytosol"/>
    <property type="evidence" value="ECO:0007669"/>
    <property type="project" value="TreeGrafter"/>
</dbReference>
<dbReference type="InterPro" id="IPR051199">
    <property type="entry name" value="LPS_LOS_Heptosyltrfase"/>
</dbReference>
<dbReference type="OrthoDB" id="9807356at2"/>
<sequence length="302" mass="32919">MARILVIRLGALGDFVQSFAPFAAIRAHHPHDDVDLLTQPAFAELGRACPWFDHVLLDRRPPWRDIAAVMALRRMLRGYDFIYDLQTSGRSTRYFYLSGHRAWSGIGRSAQAAHDNPQRRFMHTRVRQRDQLRRAGLEHLPVPDLSWLARGGPVLPAPYAVLVPGAAAHRPAKRWPVERYAALAQRLHAHAHGLLPVVVGGPGEAGLARVICQACPDAVDLTGRTTLPELGGVLARAAWAVGNDTGPMHMAAALGVKCTVLFSADSNPALTAPVGVRTGQVRVIYVHDLATVRVDRVAATRG</sequence>
<keyword evidence="1" id="KW-0328">Glycosyltransferase</keyword>
<dbReference type="Gene3D" id="3.40.50.2000">
    <property type="entry name" value="Glycogen Phosphorylase B"/>
    <property type="match status" value="2"/>
</dbReference>
<dbReference type="PANTHER" id="PTHR30160">
    <property type="entry name" value="TETRAACYLDISACCHARIDE 4'-KINASE-RELATED"/>
    <property type="match status" value="1"/>
</dbReference>
<dbReference type="KEGG" id="kna:B0W47_06850"/>
<accession>A0A9N7H1U4</accession>
<name>A0A9N7H1U4_9PROT</name>
<protein>
    <submittedName>
        <fullName evidence="3">ADP-heptose--LPS heptosyltransferase</fullName>
    </submittedName>
</protein>
<dbReference type="AlphaFoldDB" id="A0A9N7H1U4"/>
<evidence type="ECO:0000313" key="5">
    <source>
        <dbReference type="Proteomes" id="UP000189683"/>
    </source>
</evidence>
<dbReference type="InterPro" id="IPR002201">
    <property type="entry name" value="Glyco_trans_9"/>
</dbReference>
<dbReference type="SUPFAM" id="SSF53756">
    <property type="entry name" value="UDP-Glycosyltransferase/glycogen phosphorylase"/>
    <property type="match status" value="1"/>
</dbReference>
<dbReference type="EMBL" id="CP019875">
    <property type="protein sequence ID" value="AQU87240.1"/>
    <property type="molecule type" value="Genomic_DNA"/>
</dbReference>
<gene>
    <name evidence="3" type="ORF">B0W47_06850</name>
    <name evidence="4" type="ORF">CDI09_02980</name>
</gene>
<proteinExistence type="predicted"/>
<dbReference type="Pfam" id="PF01075">
    <property type="entry name" value="Glyco_transf_9"/>
    <property type="match status" value="1"/>
</dbReference>
<evidence type="ECO:0000313" key="6">
    <source>
        <dbReference type="Proteomes" id="UP000247512"/>
    </source>
</evidence>
<dbReference type="RefSeq" id="WP_078524895.1">
    <property type="nucleotide sequence ID" value="NZ_CP019875.1"/>
</dbReference>
<dbReference type="GO" id="GO:0008713">
    <property type="term" value="F:ADP-heptose-lipopolysaccharide heptosyltransferase activity"/>
    <property type="evidence" value="ECO:0007669"/>
    <property type="project" value="TreeGrafter"/>
</dbReference>
<organism evidence="3 5">
    <name type="scientific">Komagataeibacter nataicola</name>
    <dbReference type="NCBI Taxonomy" id="265960"/>
    <lineage>
        <taxon>Bacteria</taxon>
        <taxon>Pseudomonadati</taxon>
        <taxon>Pseudomonadota</taxon>
        <taxon>Alphaproteobacteria</taxon>
        <taxon>Acetobacterales</taxon>
        <taxon>Acetobacteraceae</taxon>
        <taxon>Komagataeibacter</taxon>
    </lineage>
</organism>
<reference evidence="4 6" key="3">
    <citation type="submission" date="2017-06" db="EMBL/GenBank/DDBJ databases">
        <title>A draft genome sequence of Komagataeibacter nataicola LMG 1536.</title>
        <authorList>
            <person name="Skraban J."/>
            <person name="Cleenwerck I."/>
            <person name="Vandamme P."/>
            <person name="Trcek J."/>
        </authorList>
    </citation>
    <scope>NUCLEOTIDE SEQUENCE [LARGE SCALE GENOMIC DNA]</scope>
    <source>
        <strain evidence="4 6">LMG 1536</strain>
    </source>
</reference>
<evidence type="ECO:0000256" key="2">
    <source>
        <dbReference type="ARBA" id="ARBA00022679"/>
    </source>
</evidence>
<evidence type="ECO:0000313" key="3">
    <source>
        <dbReference type="EMBL" id="AQU87240.1"/>
    </source>
</evidence>
<dbReference type="Proteomes" id="UP000189683">
    <property type="component" value="Chromosome"/>
</dbReference>
<dbReference type="GO" id="GO:0009244">
    <property type="term" value="P:lipopolysaccharide core region biosynthetic process"/>
    <property type="evidence" value="ECO:0007669"/>
    <property type="project" value="TreeGrafter"/>
</dbReference>
<dbReference type="Proteomes" id="UP000247512">
    <property type="component" value="Unassembled WGS sequence"/>
</dbReference>
<reference evidence="3" key="2">
    <citation type="submission" date="2017-02" db="EMBL/GenBank/DDBJ databases">
        <authorList>
            <person name="Zhang H."/>
        </authorList>
    </citation>
    <scope>NUCLEOTIDE SEQUENCE</scope>
    <source>
        <strain evidence="3">RZS01</strain>
    </source>
</reference>
<evidence type="ECO:0000313" key="4">
    <source>
        <dbReference type="EMBL" id="PYD67498.1"/>
    </source>
</evidence>
<dbReference type="EMBL" id="NIRT01000003">
    <property type="protein sequence ID" value="PYD67498.1"/>
    <property type="molecule type" value="Genomic_DNA"/>
</dbReference>
<dbReference type="PANTHER" id="PTHR30160:SF1">
    <property type="entry name" value="LIPOPOLYSACCHARIDE 1,2-N-ACETYLGLUCOSAMINETRANSFERASE-RELATED"/>
    <property type="match status" value="1"/>
</dbReference>
<dbReference type="CDD" id="cd03789">
    <property type="entry name" value="GT9_LPS_heptosyltransferase"/>
    <property type="match status" value="1"/>
</dbReference>
<evidence type="ECO:0000256" key="1">
    <source>
        <dbReference type="ARBA" id="ARBA00022676"/>
    </source>
</evidence>
<keyword evidence="2" id="KW-0808">Transferase</keyword>
<keyword evidence="6" id="KW-1185">Reference proteome</keyword>